<sequence length="232" mass="26147">MTDVFQAANQIHAVTSFRQFLSTPLRGAINAVCWQRELAGDFAEIVEKAAVSENMVTLSQQDLLALELSDQGQLARETLLNDLNLLEGSGNAPTLNVIKCYDRDDSYPFFPTDVYSFHVDRSPVPADTILCTYYGEPSDLLPNEQATQKVLIPEIRDTLKKLYDGPEEGFETFLQEYFFDLHYQPKPDANPISLGVGHLWRLAIDHPQSEVLPCLHRAPQEKSGKHRLLLIC</sequence>
<dbReference type="InParanoid" id="A0A1H8YUC7"/>
<keyword evidence="2" id="KW-1185">Reference proteome</keyword>
<proteinExistence type="predicted"/>
<reference evidence="2" key="1">
    <citation type="submission" date="2016-10" db="EMBL/GenBank/DDBJ databases">
        <authorList>
            <person name="Varghese N."/>
            <person name="Submissions S."/>
        </authorList>
    </citation>
    <scope>NUCLEOTIDE SEQUENCE [LARGE SCALE GENOMIC DNA]</scope>
    <source>
        <strain evidence="2">DSM 24740</strain>
    </source>
</reference>
<dbReference type="STRING" id="478744.SAMN05444359_1014"/>
<evidence type="ECO:0000313" key="1">
    <source>
        <dbReference type="EMBL" id="SEP55800.1"/>
    </source>
</evidence>
<dbReference type="AlphaFoldDB" id="A0A1H8YUC7"/>
<gene>
    <name evidence="1" type="ORF">SAMN05444359_1014</name>
</gene>
<dbReference type="RefSeq" id="WP_090164762.1">
    <property type="nucleotide sequence ID" value="NZ_FOFB01000001.1"/>
</dbReference>
<evidence type="ECO:0008006" key="3">
    <source>
        <dbReference type="Google" id="ProtNLM"/>
    </source>
</evidence>
<dbReference type="Proteomes" id="UP000199021">
    <property type="component" value="Unassembled WGS sequence"/>
</dbReference>
<accession>A0A1H8YUC7</accession>
<protein>
    <recommendedName>
        <fullName evidence="3">DUF1826 domain-containing protein</fullName>
    </recommendedName>
</protein>
<evidence type="ECO:0000313" key="2">
    <source>
        <dbReference type="Proteomes" id="UP000199021"/>
    </source>
</evidence>
<name>A0A1H8YUC7_9BACT</name>
<dbReference type="EMBL" id="FOFB01000001">
    <property type="protein sequence ID" value="SEP55800.1"/>
    <property type="molecule type" value="Genomic_DNA"/>
</dbReference>
<organism evidence="1 2">
    <name type="scientific">Neolewinella agarilytica</name>
    <dbReference type="NCBI Taxonomy" id="478744"/>
    <lineage>
        <taxon>Bacteria</taxon>
        <taxon>Pseudomonadati</taxon>
        <taxon>Bacteroidota</taxon>
        <taxon>Saprospiria</taxon>
        <taxon>Saprospirales</taxon>
        <taxon>Lewinellaceae</taxon>
        <taxon>Neolewinella</taxon>
    </lineage>
</organism>
<dbReference type="OrthoDB" id="6710124at2"/>